<reference evidence="3 4" key="2">
    <citation type="journal article" date="2019" name="G3 (Bethesda)">
        <title>Hybrid Assembly of the Genome of the Entomopathogenic Nematode Steinernema carpocapsae Identifies the X-Chromosome.</title>
        <authorList>
            <person name="Serra L."/>
            <person name="Macchietto M."/>
            <person name="Macias-Munoz A."/>
            <person name="McGill C.J."/>
            <person name="Rodriguez I.M."/>
            <person name="Rodriguez B."/>
            <person name="Murad R."/>
            <person name="Mortazavi A."/>
        </authorList>
    </citation>
    <scope>NUCLEOTIDE SEQUENCE [LARGE SCALE GENOMIC DNA]</scope>
    <source>
        <strain evidence="3 4">ALL</strain>
    </source>
</reference>
<evidence type="ECO:0000256" key="2">
    <source>
        <dbReference type="SAM" id="SignalP"/>
    </source>
</evidence>
<name>A0A4U5NUF5_STECR</name>
<evidence type="ECO:0000256" key="1">
    <source>
        <dbReference type="SAM" id="MobiDB-lite"/>
    </source>
</evidence>
<feature type="compositionally biased region" description="Gly residues" evidence="1">
    <location>
        <begin position="72"/>
        <end position="94"/>
    </location>
</feature>
<organism evidence="3 4">
    <name type="scientific">Steinernema carpocapsae</name>
    <name type="common">Entomopathogenic nematode</name>
    <dbReference type="NCBI Taxonomy" id="34508"/>
    <lineage>
        <taxon>Eukaryota</taxon>
        <taxon>Metazoa</taxon>
        <taxon>Ecdysozoa</taxon>
        <taxon>Nematoda</taxon>
        <taxon>Chromadorea</taxon>
        <taxon>Rhabditida</taxon>
        <taxon>Tylenchina</taxon>
        <taxon>Panagrolaimomorpha</taxon>
        <taxon>Strongyloidoidea</taxon>
        <taxon>Steinernematidae</taxon>
        <taxon>Steinernema</taxon>
    </lineage>
</organism>
<feature type="signal peptide" evidence="2">
    <location>
        <begin position="1"/>
        <end position="20"/>
    </location>
</feature>
<keyword evidence="4" id="KW-1185">Reference proteome</keyword>
<dbReference type="EMBL" id="AZBU02000003">
    <property type="protein sequence ID" value="TKR86972.1"/>
    <property type="molecule type" value="Genomic_DNA"/>
</dbReference>
<feature type="chain" id="PRO_5020881554" description="Secreted protein" evidence="2">
    <location>
        <begin position="21"/>
        <end position="94"/>
    </location>
</feature>
<evidence type="ECO:0008006" key="5">
    <source>
        <dbReference type="Google" id="ProtNLM"/>
    </source>
</evidence>
<keyword evidence="2" id="KW-0732">Signal</keyword>
<proteinExistence type="predicted"/>
<feature type="region of interest" description="Disordered" evidence="1">
    <location>
        <begin position="58"/>
        <end position="94"/>
    </location>
</feature>
<feature type="compositionally biased region" description="Basic and acidic residues" evidence="1">
    <location>
        <begin position="58"/>
        <end position="67"/>
    </location>
</feature>
<comment type="caution">
    <text evidence="3">The sequence shown here is derived from an EMBL/GenBank/DDBJ whole genome shotgun (WGS) entry which is preliminary data.</text>
</comment>
<dbReference type="AlphaFoldDB" id="A0A4U5NUF5"/>
<evidence type="ECO:0000313" key="4">
    <source>
        <dbReference type="Proteomes" id="UP000298663"/>
    </source>
</evidence>
<sequence length="94" mass="10615">MRFFPTTILILLFSLDLFQGQFYQPTAEDYYGPTPYQFQPYYQNQNANPLQQWIEQRRRDRARDIGPKDGSWVGGPGGWGGGSGARGGAWTGGH</sequence>
<reference evidence="3 4" key="1">
    <citation type="journal article" date="2015" name="Genome Biol.">
        <title>Comparative genomics of Steinernema reveals deeply conserved gene regulatory networks.</title>
        <authorList>
            <person name="Dillman A.R."/>
            <person name="Macchietto M."/>
            <person name="Porter C.F."/>
            <person name="Rogers A."/>
            <person name="Williams B."/>
            <person name="Antoshechkin I."/>
            <person name="Lee M.M."/>
            <person name="Goodwin Z."/>
            <person name="Lu X."/>
            <person name="Lewis E.E."/>
            <person name="Goodrich-Blair H."/>
            <person name="Stock S.P."/>
            <person name="Adams B.J."/>
            <person name="Sternberg P.W."/>
            <person name="Mortazavi A."/>
        </authorList>
    </citation>
    <scope>NUCLEOTIDE SEQUENCE [LARGE SCALE GENOMIC DNA]</scope>
    <source>
        <strain evidence="3 4">ALL</strain>
    </source>
</reference>
<dbReference type="Proteomes" id="UP000298663">
    <property type="component" value="Unassembled WGS sequence"/>
</dbReference>
<gene>
    <name evidence="3" type="ORF">L596_011461</name>
</gene>
<evidence type="ECO:0000313" key="3">
    <source>
        <dbReference type="EMBL" id="TKR86972.1"/>
    </source>
</evidence>
<protein>
    <recommendedName>
        <fullName evidence="5">Secreted protein</fullName>
    </recommendedName>
</protein>
<accession>A0A4U5NUF5</accession>